<dbReference type="PROSITE" id="PS51186">
    <property type="entry name" value="GNAT"/>
    <property type="match status" value="1"/>
</dbReference>
<organism evidence="4 5">
    <name type="scientific">Occallatibacter riparius</name>
    <dbReference type="NCBI Taxonomy" id="1002689"/>
    <lineage>
        <taxon>Bacteria</taxon>
        <taxon>Pseudomonadati</taxon>
        <taxon>Acidobacteriota</taxon>
        <taxon>Terriglobia</taxon>
        <taxon>Terriglobales</taxon>
        <taxon>Acidobacteriaceae</taxon>
        <taxon>Occallatibacter</taxon>
    </lineage>
</organism>
<dbReference type="AlphaFoldDB" id="A0A9J7BYJ4"/>
<evidence type="ECO:0000256" key="1">
    <source>
        <dbReference type="ARBA" id="ARBA00022679"/>
    </source>
</evidence>
<dbReference type="GO" id="GO:0016747">
    <property type="term" value="F:acyltransferase activity, transferring groups other than amino-acyl groups"/>
    <property type="evidence" value="ECO:0007669"/>
    <property type="project" value="InterPro"/>
</dbReference>
<dbReference type="InterPro" id="IPR050832">
    <property type="entry name" value="Bact_Acetyltransf"/>
</dbReference>
<evidence type="ECO:0000313" key="5">
    <source>
        <dbReference type="Proteomes" id="UP001059380"/>
    </source>
</evidence>
<dbReference type="RefSeq" id="WP_260795990.1">
    <property type="nucleotide sequence ID" value="NZ_CP093313.1"/>
</dbReference>
<evidence type="ECO:0000256" key="2">
    <source>
        <dbReference type="ARBA" id="ARBA00023315"/>
    </source>
</evidence>
<dbReference type="SUPFAM" id="SSF55729">
    <property type="entry name" value="Acyl-CoA N-acyltransferases (Nat)"/>
    <property type="match status" value="1"/>
</dbReference>
<evidence type="ECO:0000259" key="3">
    <source>
        <dbReference type="PROSITE" id="PS51186"/>
    </source>
</evidence>
<dbReference type="EMBL" id="CP093313">
    <property type="protein sequence ID" value="UWZ86350.1"/>
    <property type="molecule type" value="Genomic_DNA"/>
</dbReference>
<accession>A0A9J7BYJ4</accession>
<dbReference type="CDD" id="cd04301">
    <property type="entry name" value="NAT_SF"/>
    <property type="match status" value="1"/>
</dbReference>
<keyword evidence="2" id="KW-0012">Acyltransferase</keyword>
<keyword evidence="1" id="KW-0808">Transferase</keyword>
<protein>
    <submittedName>
        <fullName evidence="4">GNAT family N-acetyltransferase</fullName>
    </submittedName>
</protein>
<dbReference type="Gene3D" id="3.40.630.30">
    <property type="match status" value="1"/>
</dbReference>
<dbReference type="Proteomes" id="UP001059380">
    <property type="component" value="Chromosome"/>
</dbReference>
<reference evidence="4" key="1">
    <citation type="submission" date="2021-04" db="EMBL/GenBank/DDBJ databases">
        <title>Phylogenetic analysis of Acidobacteriaceae.</title>
        <authorList>
            <person name="Qiu L."/>
            <person name="Zhang Q."/>
        </authorList>
    </citation>
    <scope>NUCLEOTIDE SEQUENCE</scope>
    <source>
        <strain evidence="4">DSM 25168</strain>
    </source>
</reference>
<sequence>MLIRPAVPQDALAVARVHVRSWQAAYRGLLPAEYLDSLRPEDRAARYDFSHTAPLRPRTIVAEIQQGICGFATTMPSQDLPDRGELCALYLAPEFWGRGVGLALIEAARAHLLEQGFGSAVLWLLKGNVRGERFYRRDGWLPDGACKSDRIWDIDVEDFRYVRPLP</sequence>
<name>A0A9J7BYJ4_9BACT</name>
<dbReference type="InterPro" id="IPR016181">
    <property type="entry name" value="Acyl_CoA_acyltransferase"/>
</dbReference>
<dbReference type="PANTHER" id="PTHR43877">
    <property type="entry name" value="AMINOALKYLPHOSPHONATE N-ACETYLTRANSFERASE-RELATED-RELATED"/>
    <property type="match status" value="1"/>
</dbReference>
<dbReference type="InterPro" id="IPR000182">
    <property type="entry name" value="GNAT_dom"/>
</dbReference>
<keyword evidence="5" id="KW-1185">Reference proteome</keyword>
<feature type="domain" description="N-acetyltransferase" evidence="3">
    <location>
        <begin position="1"/>
        <end position="166"/>
    </location>
</feature>
<dbReference type="Pfam" id="PF00583">
    <property type="entry name" value="Acetyltransf_1"/>
    <property type="match status" value="1"/>
</dbReference>
<evidence type="ECO:0000313" key="4">
    <source>
        <dbReference type="EMBL" id="UWZ86350.1"/>
    </source>
</evidence>
<dbReference type="KEGG" id="orp:MOP44_10500"/>
<gene>
    <name evidence="4" type="ORF">MOP44_10500</name>
</gene>
<proteinExistence type="predicted"/>